<organism evidence="3 4">
    <name type="scientific">Marinibactrum halimedae</name>
    <dbReference type="NCBI Taxonomy" id="1444977"/>
    <lineage>
        <taxon>Bacteria</taxon>
        <taxon>Pseudomonadati</taxon>
        <taxon>Pseudomonadota</taxon>
        <taxon>Gammaproteobacteria</taxon>
        <taxon>Cellvibrionales</taxon>
        <taxon>Cellvibrionaceae</taxon>
        <taxon>Marinibactrum</taxon>
    </lineage>
</organism>
<proteinExistence type="predicted"/>
<dbReference type="InterPro" id="IPR011990">
    <property type="entry name" value="TPR-like_helical_dom_sf"/>
</dbReference>
<reference evidence="3 4" key="1">
    <citation type="journal article" date="2014" name="Int. J. Syst. Evol. Microbiol.">
        <title>Complete genome sequence of Corynebacterium casei LMG S-19264T (=DSM 44701T), isolated from a smear-ripened cheese.</title>
        <authorList>
            <consortium name="US DOE Joint Genome Institute (JGI-PGF)"/>
            <person name="Walter F."/>
            <person name="Albersmeier A."/>
            <person name="Kalinowski J."/>
            <person name="Ruckert C."/>
        </authorList>
    </citation>
    <scope>NUCLEOTIDE SEQUENCE [LARGE SCALE GENOMIC DNA]</scope>
    <source>
        <strain evidence="3 4">NBRC 110095</strain>
    </source>
</reference>
<dbReference type="InterPro" id="IPR011717">
    <property type="entry name" value="TPR-4"/>
</dbReference>
<dbReference type="AlphaFoldDB" id="A0AA37T5N6"/>
<dbReference type="SUPFAM" id="SSF52172">
    <property type="entry name" value="CheY-like"/>
    <property type="match status" value="1"/>
</dbReference>
<feature type="domain" description="Response regulatory" evidence="2">
    <location>
        <begin position="10"/>
        <end position="129"/>
    </location>
</feature>
<dbReference type="Proteomes" id="UP001156870">
    <property type="component" value="Unassembled WGS sequence"/>
</dbReference>
<dbReference type="Pfam" id="PF00072">
    <property type="entry name" value="Response_reg"/>
    <property type="match status" value="1"/>
</dbReference>
<dbReference type="InterPro" id="IPR052048">
    <property type="entry name" value="ST_Response_Regulator"/>
</dbReference>
<name>A0AA37T5N6_9GAMM</name>
<comment type="caution">
    <text evidence="3">The sequence shown here is derived from an EMBL/GenBank/DDBJ whole genome shotgun (WGS) entry which is preliminary data.</text>
</comment>
<dbReference type="PANTHER" id="PTHR43228">
    <property type="entry name" value="TWO-COMPONENT RESPONSE REGULATOR"/>
    <property type="match status" value="1"/>
</dbReference>
<dbReference type="InterPro" id="IPR011006">
    <property type="entry name" value="CheY-like_superfamily"/>
</dbReference>
<evidence type="ECO:0000313" key="3">
    <source>
        <dbReference type="EMBL" id="GLS26101.1"/>
    </source>
</evidence>
<protein>
    <submittedName>
        <fullName evidence="3">Response regulator</fullName>
    </submittedName>
</protein>
<evidence type="ECO:0000313" key="4">
    <source>
        <dbReference type="Proteomes" id="UP001156870"/>
    </source>
</evidence>
<evidence type="ECO:0000256" key="1">
    <source>
        <dbReference type="PROSITE-ProRule" id="PRU00169"/>
    </source>
</evidence>
<dbReference type="RefSeq" id="WP_232593001.1">
    <property type="nucleotide sequence ID" value="NZ_BSPD01000039.1"/>
</dbReference>
<dbReference type="PROSITE" id="PS50110">
    <property type="entry name" value="RESPONSE_REGULATORY"/>
    <property type="match status" value="1"/>
</dbReference>
<dbReference type="Gene3D" id="1.25.40.10">
    <property type="entry name" value="Tetratricopeptide repeat domain"/>
    <property type="match status" value="2"/>
</dbReference>
<evidence type="ECO:0000259" key="2">
    <source>
        <dbReference type="PROSITE" id="PS50110"/>
    </source>
</evidence>
<dbReference type="SUPFAM" id="SSF48452">
    <property type="entry name" value="TPR-like"/>
    <property type="match status" value="1"/>
</dbReference>
<dbReference type="Pfam" id="PF07721">
    <property type="entry name" value="TPR_4"/>
    <property type="match status" value="1"/>
</dbReference>
<keyword evidence="4" id="KW-1185">Reference proteome</keyword>
<dbReference type="InterPro" id="IPR001789">
    <property type="entry name" value="Sig_transdc_resp-reg_receiver"/>
</dbReference>
<dbReference type="CDD" id="cd17589">
    <property type="entry name" value="REC_TPR"/>
    <property type="match status" value="1"/>
</dbReference>
<dbReference type="SMART" id="SM00448">
    <property type="entry name" value="REC"/>
    <property type="match status" value="1"/>
</dbReference>
<dbReference type="GO" id="GO:0042802">
    <property type="term" value="F:identical protein binding"/>
    <property type="evidence" value="ECO:0007669"/>
    <property type="project" value="InterPro"/>
</dbReference>
<dbReference type="PANTHER" id="PTHR43228:SF1">
    <property type="entry name" value="TWO-COMPONENT RESPONSE REGULATOR ARR22"/>
    <property type="match status" value="1"/>
</dbReference>
<dbReference type="GO" id="GO:0000160">
    <property type="term" value="P:phosphorelay signal transduction system"/>
    <property type="evidence" value="ECO:0007669"/>
    <property type="project" value="InterPro"/>
</dbReference>
<dbReference type="Gene3D" id="3.40.50.2300">
    <property type="match status" value="1"/>
</dbReference>
<feature type="modified residue" description="4-aspartylphosphate" evidence="1">
    <location>
        <position position="60"/>
    </location>
</feature>
<gene>
    <name evidence="3" type="ORF">GCM10007877_18160</name>
</gene>
<accession>A0AA37T5N6</accession>
<keyword evidence="1" id="KW-0597">Phosphoprotein</keyword>
<dbReference type="EMBL" id="BSPD01000039">
    <property type="protein sequence ID" value="GLS26101.1"/>
    <property type="molecule type" value="Genomic_DNA"/>
</dbReference>
<sequence length="543" mass="61126">MAFRGYNKLKVLVLDDFDSFRMTVAKMLDSFGVKSIDTASSGEEALRMCQGGSYDLILSDFNLGAGRSGLQVLEELRHRGILRKRDVFVLVSAETSKSIVLAATDAEPDAYLSKPITARALQQRLDRVLSQRDQLQEVYKALDNGDVDTAIHDCYEKINSGHRLSGFCQKILGELLLEVNQLDEAEALYRSVLEIRSLDWAQLGMAKVQQLKGDLETAERWFKEVVEQHPLCLKAYDNLVEVYQTLEAKDAMQDVLMEAVKVSPLALLRQEKLAQVSATNGDFETSVRAYRKVVRLADKSIHKKSSQALEFAHSLVRLGEQDPSAAKDVHREALRVLDEASTNSDDAVYNMQSKLVQAQLLSQQGNTKAANQILDSFRQTLNKLEEPVPLEVELDFVKALGMTGVKAEVKDRLNELSVRLKDDEEGLKKLDQLLDEPMSKMNRKLVAKINKDGIKNYESKNFKAAISAFMHAKSLFPNHVGVRLNLVQSLLGEMEEYGCERELMDEAIGSLNKVTESIDAQHPQFKRFRQLQEIHRSLVLRNA</sequence>